<dbReference type="Pfam" id="PF02779">
    <property type="entry name" value="Transket_pyr"/>
    <property type="match status" value="1"/>
</dbReference>
<comment type="cofactor">
    <cofactor evidence="1">
        <name>thiamine diphosphate</name>
        <dbReference type="ChEBI" id="CHEBI:58937"/>
    </cofactor>
</comment>
<evidence type="ECO:0000256" key="4">
    <source>
        <dbReference type="ARBA" id="ARBA00012280"/>
    </source>
</evidence>
<dbReference type="Pfam" id="PF16078">
    <property type="entry name" value="2-oxogl_dehyd_N"/>
    <property type="match status" value="1"/>
</dbReference>
<sequence>MSTPIDSAFIANLSGDWIESLYNEWCKDPASVSPDWQAFFCGFHLAESVECSESLLQEQALKHSAVQSLIYRYRDIGHLLACIDPLSPCLLSHPLLSLEAFGLNESDMESVFATRRFMNPTATLREIVSTLHETYCREIGVEFMHIQDPDERQWLIDRMEPSNNRATFSVANRLHILEKLQEATLFESFLHRRFAGQKRFSLEGGEVLIPALDTVVQWCPGHGIEHVVMGMSHRGRLNVLTHIFGKPYENIFAEFRDTDSVGLPGDGDVKYHRGYSKDMLLGDHTVHLTLAANPSHLEAVNSVVEGKCRAIQDRIGSHGMLQVLPVLVHGEAAFAGQGSVMEILNMSQLEGYGTGGTLHIVLNNQIGFTTLPKDARSTHYATDVAKMLACPIFHVQGEAPEAAVHVMQLALEYRQTFNRDVVVELICYRRRGHNEGDEPAFTQPLVYRQIVDRPPASRIYAEMLVEEGIPSDVVRGIETKVNDRLETSYVKPPQAEDGGYLDNWSQIEREYLPMRVETSVTAEKLHLLADRLAVIPPDFSLHPKISTLLQKRHDAVVKEQAIDWGTAETLAYATLLEEGISVRISGQDSRRGTFNHRHAVLHDVNSENTYAPLTAVSTGIASFQAWDSLLSEFAVTGFEYGYSLESPQGLVLWEAQFGDFANGAQVIIDQFISSGESKWKRASGLVLLLPHGYEGQGAEHSSARIERYLQLCARENMLVATPSTPSQMFHLLRRQVKQSFRKPLIVFTPKSLLRHPRCISSLDNFCGGHFSEVIMDADDPAGVRRILICSGKIFYELLEERDKRQAHDVAIIRIEQLYPFRKDLLQEFLQRLPSDASVVWVQEEPENMGPLPYLRQKLSDCCNVIRHVSRPEGCAPATGSHSLHAQEQISIVHAAFDSI</sequence>
<evidence type="ECO:0000313" key="9">
    <source>
        <dbReference type="Proteomes" id="UP000784128"/>
    </source>
</evidence>
<dbReference type="Proteomes" id="UP000784128">
    <property type="component" value="Unassembled WGS sequence"/>
</dbReference>
<dbReference type="InterPro" id="IPR001017">
    <property type="entry name" value="DH_E1"/>
</dbReference>
<gene>
    <name evidence="8" type="ORF">KJB30_04545</name>
</gene>
<evidence type="ECO:0000256" key="6">
    <source>
        <dbReference type="ARBA" id="ARBA00023052"/>
    </source>
</evidence>
<dbReference type="RefSeq" id="WP_214296747.1">
    <property type="nucleotide sequence ID" value="NZ_JAHDYS010000003.1"/>
</dbReference>
<comment type="similarity">
    <text evidence="3">Belongs to the alpha-ketoglutarate dehydrogenase family.</text>
</comment>
<comment type="caution">
    <text evidence="8">The sequence shown here is derived from an EMBL/GenBank/DDBJ whole genome shotgun (WGS) entry which is preliminary data.</text>
</comment>
<comment type="function">
    <text evidence="2">E1 component of the 2-oxoglutarate dehydrogenase (OGDH) complex which catalyzes the decarboxylation of 2-oxoglutarate, the first step in the conversion of 2-oxoglutarate to succinyl-CoA and CO(2).</text>
</comment>
<dbReference type="InterPro" id="IPR005475">
    <property type="entry name" value="Transketolase-like_Pyr-bd"/>
</dbReference>
<dbReference type="InterPro" id="IPR029061">
    <property type="entry name" value="THDP-binding"/>
</dbReference>
<dbReference type="PANTHER" id="PTHR23152">
    <property type="entry name" value="2-OXOGLUTARATE DEHYDROGENASE"/>
    <property type="match status" value="1"/>
</dbReference>
<dbReference type="PIRSF" id="PIRSF000157">
    <property type="entry name" value="Oxoglu_dh_E1"/>
    <property type="match status" value="1"/>
</dbReference>
<keyword evidence="6" id="KW-0786">Thiamine pyrophosphate</keyword>
<dbReference type="CDD" id="cd02016">
    <property type="entry name" value="TPP_E1_OGDC_like"/>
    <property type="match status" value="1"/>
</dbReference>
<protein>
    <recommendedName>
        <fullName evidence="4">oxoglutarate dehydrogenase (succinyl-transferring)</fullName>
        <ecNumber evidence="4">1.2.4.2</ecNumber>
    </recommendedName>
</protein>
<dbReference type="NCBIfam" id="NF008907">
    <property type="entry name" value="PRK12270.1"/>
    <property type="match status" value="1"/>
</dbReference>
<evidence type="ECO:0000256" key="2">
    <source>
        <dbReference type="ARBA" id="ARBA00003906"/>
    </source>
</evidence>
<organism evidence="8 9">
    <name type="scientific">Pelotalea chapellei</name>
    <dbReference type="NCBI Taxonomy" id="44671"/>
    <lineage>
        <taxon>Bacteria</taxon>
        <taxon>Pseudomonadati</taxon>
        <taxon>Thermodesulfobacteriota</taxon>
        <taxon>Desulfuromonadia</taxon>
        <taxon>Geobacterales</taxon>
        <taxon>Geobacteraceae</taxon>
        <taxon>Pelotalea</taxon>
    </lineage>
</organism>
<reference evidence="8 9" key="1">
    <citation type="submission" date="2021-05" db="EMBL/GenBank/DDBJ databases">
        <title>The draft genome of Geobacter chapellei DSM 13688.</title>
        <authorList>
            <person name="Xu Z."/>
            <person name="Masuda Y."/>
            <person name="Itoh H."/>
            <person name="Senoo K."/>
        </authorList>
    </citation>
    <scope>NUCLEOTIDE SEQUENCE [LARGE SCALE GENOMIC DNA]</scope>
    <source>
        <strain evidence="8 9">DSM 13688</strain>
    </source>
</reference>
<dbReference type="Gene3D" id="3.40.50.12470">
    <property type="match status" value="1"/>
</dbReference>
<name>A0ABS5U5U7_9BACT</name>
<dbReference type="SMART" id="SM00861">
    <property type="entry name" value="Transket_pyr"/>
    <property type="match status" value="1"/>
</dbReference>
<feature type="domain" description="Transketolase-like pyrimidine-binding" evidence="7">
    <location>
        <begin position="562"/>
        <end position="755"/>
    </location>
</feature>
<dbReference type="InterPro" id="IPR011603">
    <property type="entry name" value="2oxoglutarate_DH_E1"/>
</dbReference>
<dbReference type="GO" id="GO:0004591">
    <property type="term" value="F:oxoglutarate dehydrogenase (succinyl-transferring) activity"/>
    <property type="evidence" value="ECO:0007669"/>
    <property type="project" value="UniProtKB-EC"/>
</dbReference>
<dbReference type="Gene3D" id="3.40.50.11610">
    <property type="entry name" value="Multifunctional 2-oxoglutarate metabolism enzyme, C-terminal domain"/>
    <property type="match status" value="1"/>
</dbReference>
<dbReference type="SUPFAM" id="SSF52518">
    <property type="entry name" value="Thiamin diphosphate-binding fold (THDP-binding)"/>
    <property type="match status" value="2"/>
</dbReference>
<evidence type="ECO:0000313" key="8">
    <source>
        <dbReference type="EMBL" id="MBT1071041.1"/>
    </source>
</evidence>
<dbReference type="PANTHER" id="PTHR23152:SF4">
    <property type="entry name" value="2-OXOADIPATE DEHYDROGENASE COMPLEX COMPONENT E1"/>
    <property type="match status" value="1"/>
</dbReference>
<dbReference type="EMBL" id="JAHDYS010000003">
    <property type="protein sequence ID" value="MBT1071041.1"/>
    <property type="molecule type" value="Genomic_DNA"/>
</dbReference>
<evidence type="ECO:0000256" key="3">
    <source>
        <dbReference type="ARBA" id="ARBA00006936"/>
    </source>
</evidence>
<proteinExistence type="inferred from homology"/>
<dbReference type="InterPro" id="IPR032106">
    <property type="entry name" value="2-oxogl_dehyd_N"/>
</dbReference>
<dbReference type="InterPro" id="IPR031717">
    <property type="entry name" value="ODO-1/KGD_C"/>
</dbReference>
<accession>A0ABS5U5U7</accession>
<dbReference type="NCBIfam" id="NF006914">
    <property type="entry name" value="PRK09404.1"/>
    <property type="match status" value="1"/>
</dbReference>
<dbReference type="Gene3D" id="3.40.50.970">
    <property type="match status" value="1"/>
</dbReference>
<keyword evidence="5 8" id="KW-0560">Oxidoreductase</keyword>
<dbReference type="Gene3D" id="1.10.287.1150">
    <property type="entry name" value="TPP helical domain"/>
    <property type="match status" value="1"/>
</dbReference>
<dbReference type="NCBIfam" id="TIGR00239">
    <property type="entry name" value="2oxo_dh_E1"/>
    <property type="match status" value="1"/>
</dbReference>
<evidence type="ECO:0000256" key="1">
    <source>
        <dbReference type="ARBA" id="ARBA00001964"/>
    </source>
</evidence>
<dbReference type="InterPro" id="IPR042179">
    <property type="entry name" value="KGD_C_sf"/>
</dbReference>
<dbReference type="Pfam" id="PF16870">
    <property type="entry name" value="OxoGdeHyase_C"/>
    <property type="match status" value="1"/>
</dbReference>
<dbReference type="Pfam" id="PF00676">
    <property type="entry name" value="E1_dh"/>
    <property type="match status" value="1"/>
</dbReference>
<keyword evidence="9" id="KW-1185">Reference proteome</keyword>
<evidence type="ECO:0000256" key="5">
    <source>
        <dbReference type="ARBA" id="ARBA00023002"/>
    </source>
</evidence>
<evidence type="ECO:0000259" key="7">
    <source>
        <dbReference type="SMART" id="SM00861"/>
    </source>
</evidence>
<dbReference type="EC" id="1.2.4.2" evidence="4"/>